<comment type="caution">
    <text evidence="2">The sequence shown here is derived from an EMBL/GenBank/DDBJ whole genome shotgun (WGS) entry which is preliminary data.</text>
</comment>
<dbReference type="InterPro" id="IPR014710">
    <property type="entry name" value="RmlC-like_jellyroll"/>
</dbReference>
<accession>A0A0C1INP3</accession>
<dbReference type="EMBL" id="JSVC01000004">
    <property type="protein sequence ID" value="KIC95870.1"/>
    <property type="molecule type" value="Genomic_DNA"/>
</dbReference>
<gene>
    <name evidence="2" type="ORF">OI18_03675</name>
</gene>
<keyword evidence="3" id="KW-1185">Reference proteome</keyword>
<dbReference type="Pfam" id="PF07883">
    <property type="entry name" value="Cupin_2"/>
    <property type="match status" value="1"/>
</dbReference>
<evidence type="ECO:0000313" key="3">
    <source>
        <dbReference type="Proteomes" id="UP000031408"/>
    </source>
</evidence>
<protein>
    <recommendedName>
        <fullName evidence="1">Cupin type-2 domain-containing protein</fullName>
    </recommendedName>
</protein>
<dbReference type="InterPro" id="IPR011051">
    <property type="entry name" value="RmlC_Cupin_sf"/>
</dbReference>
<proteinExistence type="predicted"/>
<evidence type="ECO:0000313" key="2">
    <source>
        <dbReference type="EMBL" id="KIC95870.1"/>
    </source>
</evidence>
<dbReference type="Gene3D" id="2.60.120.10">
    <property type="entry name" value="Jelly Rolls"/>
    <property type="match status" value="1"/>
</dbReference>
<dbReference type="InterPro" id="IPR013096">
    <property type="entry name" value="Cupin_2"/>
</dbReference>
<dbReference type="SUPFAM" id="SSF51182">
    <property type="entry name" value="RmlC-like cupins"/>
    <property type="match status" value="1"/>
</dbReference>
<dbReference type="STRING" id="1349421.OI18_03675"/>
<dbReference type="Proteomes" id="UP000031408">
    <property type="component" value="Unassembled WGS sequence"/>
</dbReference>
<evidence type="ECO:0000259" key="1">
    <source>
        <dbReference type="Pfam" id="PF07883"/>
    </source>
</evidence>
<dbReference type="AlphaFoldDB" id="A0A0C1INP3"/>
<organism evidence="2 3">
    <name type="scientific">Flavihumibacter solisilvae</name>
    <dbReference type="NCBI Taxonomy" id="1349421"/>
    <lineage>
        <taxon>Bacteria</taxon>
        <taxon>Pseudomonadati</taxon>
        <taxon>Bacteroidota</taxon>
        <taxon>Chitinophagia</taxon>
        <taxon>Chitinophagales</taxon>
        <taxon>Chitinophagaceae</taxon>
        <taxon>Flavihumibacter</taxon>
    </lineage>
</organism>
<reference evidence="2 3" key="1">
    <citation type="submission" date="2014-11" db="EMBL/GenBank/DDBJ databases">
        <title>Genome sequence of Flavihumibacter solisilvae 3-3.</title>
        <authorList>
            <person name="Zhou G."/>
            <person name="Li M."/>
            <person name="Wang G."/>
        </authorList>
    </citation>
    <scope>NUCLEOTIDE SEQUENCE [LARGE SCALE GENOMIC DNA]</scope>
    <source>
        <strain evidence="2 3">3-3</strain>
    </source>
</reference>
<feature type="domain" description="Cupin type-2" evidence="1">
    <location>
        <begin position="31"/>
        <end position="83"/>
    </location>
</feature>
<sequence>MEESAALQQLASSGNEFLALFNRNQLTVEVYRPDKIDRQQPHDRDEFYLIISGEGKFQLRDQVMDFKKGDFLYVPAHDEHRFLDFSDDFVTWVFFVGDKK</sequence>
<name>A0A0C1INP3_9BACT</name>